<dbReference type="EMBL" id="BARU01021889">
    <property type="protein sequence ID" value="GAH50481.1"/>
    <property type="molecule type" value="Genomic_DNA"/>
</dbReference>
<dbReference type="SMART" id="SM00028">
    <property type="entry name" value="TPR"/>
    <property type="match status" value="5"/>
</dbReference>
<evidence type="ECO:0000313" key="3">
    <source>
        <dbReference type="EMBL" id="GAH50481.1"/>
    </source>
</evidence>
<dbReference type="PANTHER" id="PTHR44943">
    <property type="entry name" value="CELLULOSE SYNTHASE OPERON PROTEIN C"/>
    <property type="match status" value="1"/>
</dbReference>
<dbReference type="SUPFAM" id="SSF81901">
    <property type="entry name" value="HCP-like"/>
    <property type="match status" value="1"/>
</dbReference>
<dbReference type="InterPro" id="IPR019734">
    <property type="entry name" value="TPR_rpt"/>
</dbReference>
<dbReference type="InterPro" id="IPR011990">
    <property type="entry name" value="TPR-like_helical_dom_sf"/>
</dbReference>
<accession>X1FXX2</accession>
<dbReference type="AlphaFoldDB" id="X1FXX2"/>
<reference evidence="3" key="1">
    <citation type="journal article" date="2014" name="Front. Microbiol.">
        <title>High frequency of phylogenetically diverse reductive dehalogenase-homologous genes in deep subseafloor sedimentary metagenomes.</title>
        <authorList>
            <person name="Kawai M."/>
            <person name="Futagami T."/>
            <person name="Toyoda A."/>
            <person name="Takaki Y."/>
            <person name="Nishi S."/>
            <person name="Hori S."/>
            <person name="Arai W."/>
            <person name="Tsubouchi T."/>
            <person name="Morono Y."/>
            <person name="Uchiyama I."/>
            <person name="Ito T."/>
            <person name="Fujiyama A."/>
            <person name="Inagaki F."/>
            <person name="Takami H."/>
        </authorList>
    </citation>
    <scope>NUCLEOTIDE SEQUENCE</scope>
    <source>
        <strain evidence="3">Expedition CK06-06</strain>
    </source>
</reference>
<dbReference type="Gene3D" id="1.25.40.10">
    <property type="entry name" value="Tetratricopeptide repeat domain"/>
    <property type="match status" value="2"/>
</dbReference>
<keyword evidence="2" id="KW-0802">TPR repeat</keyword>
<dbReference type="InterPro" id="IPR051685">
    <property type="entry name" value="Ycf3/AcsC/BcsC/TPR_MFPF"/>
</dbReference>
<gene>
    <name evidence="3" type="ORF">S03H2_35749</name>
</gene>
<sequence>MDLETKKIYAEALEMYEKGDTKKSIERLIKIINLYPDYPDVHNALGFAYSLAGNYEAAIDSFKKATELNPEYIEAYVNMAIIYNEQCQFEEAIMAFEKAASLETRIKGFSPQLKAQLANTYTQLGDTYYELQDYQKAKEEYQRAVNLGPTFIDKKLKLAKAHLQLSEYKNAEELLFDILQRNGKYLIAKTILGLCYYRQQKFVDAKKQWQEVLEIDPVNIRAKSYLNMLKEKIK</sequence>
<dbReference type="PROSITE" id="PS50293">
    <property type="entry name" value="TPR_REGION"/>
    <property type="match status" value="2"/>
</dbReference>
<dbReference type="Pfam" id="PF00515">
    <property type="entry name" value="TPR_1"/>
    <property type="match status" value="1"/>
</dbReference>
<comment type="caution">
    <text evidence="3">The sequence shown here is derived from an EMBL/GenBank/DDBJ whole genome shotgun (WGS) entry which is preliminary data.</text>
</comment>
<keyword evidence="1" id="KW-0677">Repeat</keyword>
<dbReference type="PROSITE" id="PS50005">
    <property type="entry name" value="TPR"/>
    <property type="match status" value="4"/>
</dbReference>
<proteinExistence type="predicted"/>
<dbReference type="Pfam" id="PF13424">
    <property type="entry name" value="TPR_12"/>
    <property type="match status" value="1"/>
</dbReference>
<evidence type="ECO:0000256" key="2">
    <source>
        <dbReference type="ARBA" id="ARBA00022803"/>
    </source>
</evidence>
<dbReference type="Pfam" id="PF13432">
    <property type="entry name" value="TPR_16"/>
    <property type="match status" value="1"/>
</dbReference>
<protein>
    <submittedName>
        <fullName evidence="3">Uncharacterized protein</fullName>
    </submittedName>
</protein>
<name>X1FXX2_9ZZZZ</name>
<organism evidence="3">
    <name type="scientific">marine sediment metagenome</name>
    <dbReference type="NCBI Taxonomy" id="412755"/>
    <lineage>
        <taxon>unclassified sequences</taxon>
        <taxon>metagenomes</taxon>
        <taxon>ecological metagenomes</taxon>
    </lineage>
</organism>
<evidence type="ECO:0000256" key="1">
    <source>
        <dbReference type="ARBA" id="ARBA00022737"/>
    </source>
</evidence>
<dbReference type="PANTHER" id="PTHR44943:SF8">
    <property type="entry name" value="TPR REPEAT-CONTAINING PROTEIN MJ0263"/>
    <property type="match status" value="1"/>
</dbReference>